<dbReference type="Gene3D" id="2.30.39.10">
    <property type="entry name" value="Alpha-1-antitrypsin, domain 1"/>
    <property type="match status" value="1"/>
</dbReference>
<proteinExistence type="inferred from homology"/>
<dbReference type="PANTHER" id="PTHR11461:SF129">
    <property type="entry name" value="SERPIN E3"/>
    <property type="match status" value="1"/>
</dbReference>
<evidence type="ECO:0000256" key="1">
    <source>
        <dbReference type="RuleBase" id="RU000411"/>
    </source>
</evidence>
<dbReference type="InterPro" id="IPR042185">
    <property type="entry name" value="Serpin_sf_2"/>
</dbReference>
<dbReference type="Pfam" id="PF00079">
    <property type="entry name" value="Serpin"/>
    <property type="match status" value="1"/>
</dbReference>
<gene>
    <name evidence="5" type="ORF">U0070_016624</name>
</gene>
<feature type="signal peptide" evidence="3">
    <location>
        <begin position="1"/>
        <end position="21"/>
    </location>
</feature>
<dbReference type="GO" id="GO:0005615">
    <property type="term" value="C:extracellular space"/>
    <property type="evidence" value="ECO:0007669"/>
    <property type="project" value="InterPro"/>
</dbReference>
<dbReference type="Gene3D" id="3.30.497.10">
    <property type="entry name" value="Antithrombin, subunit I, domain 2"/>
    <property type="match status" value="1"/>
</dbReference>
<evidence type="ECO:0000313" key="5">
    <source>
        <dbReference type="EMBL" id="KAK7806534.1"/>
    </source>
</evidence>
<dbReference type="Proteomes" id="UP001488838">
    <property type="component" value="Unassembled WGS sequence"/>
</dbReference>
<dbReference type="PANTHER" id="PTHR11461">
    <property type="entry name" value="SERINE PROTEASE INHIBITOR, SERPIN"/>
    <property type="match status" value="1"/>
</dbReference>
<dbReference type="EMBL" id="JBBHLL010000299">
    <property type="protein sequence ID" value="KAK7806534.1"/>
    <property type="molecule type" value="Genomic_DNA"/>
</dbReference>
<name>A0AAW0HWV7_MYOGA</name>
<comment type="caution">
    <text evidence="5">The sequence shown here is derived from an EMBL/GenBank/DDBJ whole genome shotgun (WGS) entry which is preliminary data.</text>
</comment>
<sequence length="446" mass="49873">MMPLLLVTLFLLSSCFSAGGGSPLSEGLWLLKTEFALHLYRSVAAERNGTNFVISPASVSLSLEILQFGARGNTGWELAGALGYTVQDPRVRQLLQAVYATLRNSSQGIGMELACTLFMQTRTPLSPRFVEQVSWWTNSSLAPANFSEPNSTTTEEVSRGSPRQSTGESLGSPQSGEAGTVSSCLSIVSTMAFQSTWQRRFSSTPSQTLPFTCAHGLVLQVPAMHQVAEVSYGQFQDAAGHRVDVLELLYLGRAASLFLVLPQDKDTPLNCIEPHLTARAIHLWATRLKRTRMDVFLPRFRIQNQFDLKSILRSWGITDLFDPLKANLKGQDGFYVSEATHKAKMELSEDGTRSSAATAVLLLRRSRTPVFKADRPFIFLLREHSTDSSNGVENEYFFKFLLRKLHLNQEPEKQNRMNHKKIWKEKKKGGSSQYFLKEKLILEESK</sequence>
<organism evidence="5 6">
    <name type="scientific">Myodes glareolus</name>
    <name type="common">Bank vole</name>
    <name type="synonym">Clethrionomys glareolus</name>
    <dbReference type="NCBI Taxonomy" id="447135"/>
    <lineage>
        <taxon>Eukaryota</taxon>
        <taxon>Metazoa</taxon>
        <taxon>Chordata</taxon>
        <taxon>Craniata</taxon>
        <taxon>Vertebrata</taxon>
        <taxon>Euteleostomi</taxon>
        <taxon>Mammalia</taxon>
        <taxon>Eutheria</taxon>
        <taxon>Euarchontoglires</taxon>
        <taxon>Glires</taxon>
        <taxon>Rodentia</taxon>
        <taxon>Myomorpha</taxon>
        <taxon>Muroidea</taxon>
        <taxon>Cricetidae</taxon>
        <taxon>Arvicolinae</taxon>
        <taxon>Myodes</taxon>
    </lineage>
</organism>
<protein>
    <recommendedName>
        <fullName evidence="4">Serpin domain-containing protein</fullName>
    </recommendedName>
</protein>
<feature type="chain" id="PRO_5043497272" description="Serpin domain-containing protein" evidence="3">
    <location>
        <begin position="22"/>
        <end position="446"/>
    </location>
</feature>
<feature type="domain" description="Serpin" evidence="4">
    <location>
        <begin position="37"/>
        <end position="391"/>
    </location>
</feature>
<dbReference type="SMART" id="SM00093">
    <property type="entry name" value="SERPIN"/>
    <property type="match status" value="1"/>
</dbReference>
<dbReference type="GO" id="GO:0004867">
    <property type="term" value="F:serine-type endopeptidase inhibitor activity"/>
    <property type="evidence" value="ECO:0007669"/>
    <property type="project" value="InterPro"/>
</dbReference>
<evidence type="ECO:0000313" key="6">
    <source>
        <dbReference type="Proteomes" id="UP001488838"/>
    </source>
</evidence>
<dbReference type="InterPro" id="IPR023796">
    <property type="entry name" value="Serpin_dom"/>
</dbReference>
<keyword evidence="6" id="KW-1185">Reference proteome</keyword>
<evidence type="ECO:0000256" key="2">
    <source>
        <dbReference type="SAM" id="MobiDB-lite"/>
    </source>
</evidence>
<dbReference type="SUPFAM" id="SSF56574">
    <property type="entry name" value="Serpins"/>
    <property type="match status" value="1"/>
</dbReference>
<evidence type="ECO:0000259" key="4">
    <source>
        <dbReference type="SMART" id="SM00093"/>
    </source>
</evidence>
<evidence type="ECO:0000256" key="3">
    <source>
        <dbReference type="SAM" id="SignalP"/>
    </source>
</evidence>
<dbReference type="InterPro" id="IPR000215">
    <property type="entry name" value="Serpin_fam"/>
</dbReference>
<comment type="similarity">
    <text evidence="1">Belongs to the serpin family.</text>
</comment>
<feature type="non-terminal residue" evidence="5">
    <location>
        <position position="446"/>
    </location>
</feature>
<reference evidence="5 6" key="1">
    <citation type="journal article" date="2023" name="bioRxiv">
        <title>Conserved and derived expression patterns and positive selection on dental genes reveal complex evolutionary context of ever-growing rodent molars.</title>
        <authorList>
            <person name="Calamari Z.T."/>
            <person name="Song A."/>
            <person name="Cohen E."/>
            <person name="Akter M."/>
            <person name="Roy R.D."/>
            <person name="Hallikas O."/>
            <person name="Christensen M.M."/>
            <person name="Li P."/>
            <person name="Marangoni P."/>
            <person name="Jernvall J."/>
            <person name="Klein O.D."/>
        </authorList>
    </citation>
    <scope>NUCLEOTIDE SEQUENCE [LARGE SCALE GENOMIC DNA]</scope>
    <source>
        <strain evidence="5">V071</strain>
    </source>
</reference>
<dbReference type="AlphaFoldDB" id="A0AAW0HWV7"/>
<feature type="region of interest" description="Disordered" evidence="2">
    <location>
        <begin position="144"/>
        <end position="178"/>
    </location>
</feature>
<accession>A0AAW0HWV7</accession>
<keyword evidence="3" id="KW-0732">Signal</keyword>
<dbReference type="InterPro" id="IPR042178">
    <property type="entry name" value="Serpin_sf_1"/>
</dbReference>
<dbReference type="InterPro" id="IPR036186">
    <property type="entry name" value="Serpin_sf"/>
</dbReference>